<dbReference type="AlphaFoldDB" id="A0AAD6LQ68"/>
<keyword evidence="2" id="KW-1185">Reference proteome</keyword>
<evidence type="ECO:0000313" key="1">
    <source>
        <dbReference type="EMBL" id="KAJ6971186.1"/>
    </source>
</evidence>
<name>A0AAD6LQ68_9ROSI</name>
<organism evidence="1 2">
    <name type="scientific">Populus alba x Populus x berolinensis</name>
    <dbReference type="NCBI Taxonomy" id="444605"/>
    <lineage>
        <taxon>Eukaryota</taxon>
        <taxon>Viridiplantae</taxon>
        <taxon>Streptophyta</taxon>
        <taxon>Embryophyta</taxon>
        <taxon>Tracheophyta</taxon>
        <taxon>Spermatophyta</taxon>
        <taxon>Magnoliopsida</taxon>
        <taxon>eudicotyledons</taxon>
        <taxon>Gunneridae</taxon>
        <taxon>Pentapetalae</taxon>
        <taxon>rosids</taxon>
        <taxon>fabids</taxon>
        <taxon>Malpighiales</taxon>
        <taxon>Salicaceae</taxon>
        <taxon>Saliceae</taxon>
        <taxon>Populus</taxon>
    </lineage>
</organism>
<evidence type="ECO:0000313" key="2">
    <source>
        <dbReference type="Proteomes" id="UP001164929"/>
    </source>
</evidence>
<comment type="caution">
    <text evidence="1">The sequence shown here is derived from an EMBL/GenBank/DDBJ whole genome shotgun (WGS) entry which is preliminary data.</text>
</comment>
<sequence length="105" mass="12070">MAPGCRMDDSPDETLKDGFTSVNEQFFGWVAECPRRLQSKYDSSRYEFASECKSLKIFFNNIPEKVTQHTAKDRKRKPAVTRLASGWVQNADEGHRDFTTEKLSC</sequence>
<reference evidence="1" key="1">
    <citation type="journal article" date="2023" name="Mol. Ecol. Resour.">
        <title>Chromosome-level genome assembly of a triploid poplar Populus alba 'Berolinensis'.</title>
        <authorList>
            <person name="Chen S."/>
            <person name="Yu Y."/>
            <person name="Wang X."/>
            <person name="Wang S."/>
            <person name="Zhang T."/>
            <person name="Zhou Y."/>
            <person name="He R."/>
            <person name="Meng N."/>
            <person name="Wang Y."/>
            <person name="Liu W."/>
            <person name="Liu Z."/>
            <person name="Liu J."/>
            <person name="Guo Q."/>
            <person name="Huang H."/>
            <person name="Sederoff R.R."/>
            <person name="Wang G."/>
            <person name="Qu G."/>
            <person name="Chen S."/>
        </authorList>
    </citation>
    <scope>NUCLEOTIDE SEQUENCE</scope>
    <source>
        <strain evidence="1">SC-2020</strain>
    </source>
</reference>
<dbReference type="EMBL" id="JAQIZT010000015">
    <property type="protein sequence ID" value="KAJ6971186.1"/>
    <property type="molecule type" value="Genomic_DNA"/>
</dbReference>
<protein>
    <submittedName>
        <fullName evidence="1">Uncharacterized protein</fullName>
    </submittedName>
</protein>
<proteinExistence type="predicted"/>
<gene>
    <name evidence="1" type="ORF">NC653_035453</name>
</gene>
<dbReference type="Proteomes" id="UP001164929">
    <property type="component" value="Chromosome 15"/>
</dbReference>
<accession>A0AAD6LQ68</accession>